<dbReference type="Proteomes" id="UP001221898">
    <property type="component" value="Unassembled WGS sequence"/>
</dbReference>
<gene>
    <name evidence="2" type="ORF">AAFF_G00236090</name>
</gene>
<evidence type="ECO:0000313" key="2">
    <source>
        <dbReference type="EMBL" id="KAJ8378792.1"/>
    </source>
</evidence>
<comment type="caution">
    <text evidence="2">The sequence shown here is derived from an EMBL/GenBank/DDBJ whole genome shotgun (WGS) entry which is preliminary data.</text>
</comment>
<organism evidence="2 3">
    <name type="scientific">Aldrovandia affinis</name>
    <dbReference type="NCBI Taxonomy" id="143900"/>
    <lineage>
        <taxon>Eukaryota</taxon>
        <taxon>Metazoa</taxon>
        <taxon>Chordata</taxon>
        <taxon>Craniata</taxon>
        <taxon>Vertebrata</taxon>
        <taxon>Euteleostomi</taxon>
        <taxon>Actinopterygii</taxon>
        <taxon>Neopterygii</taxon>
        <taxon>Teleostei</taxon>
        <taxon>Notacanthiformes</taxon>
        <taxon>Halosauridae</taxon>
        <taxon>Aldrovandia</taxon>
    </lineage>
</organism>
<feature type="region of interest" description="Disordered" evidence="1">
    <location>
        <begin position="199"/>
        <end position="233"/>
    </location>
</feature>
<dbReference type="AlphaFoldDB" id="A0AAD7REL6"/>
<reference evidence="2" key="1">
    <citation type="journal article" date="2023" name="Science">
        <title>Genome structures resolve the early diversification of teleost fishes.</title>
        <authorList>
            <person name="Parey E."/>
            <person name="Louis A."/>
            <person name="Montfort J."/>
            <person name="Bouchez O."/>
            <person name="Roques C."/>
            <person name="Iampietro C."/>
            <person name="Lluch J."/>
            <person name="Castinel A."/>
            <person name="Donnadieu C."/>
            <person name="Desvignes T."/>
            <person name="Floi Bucao C."/>
            <person name="Jouanno E."/>
            <person name="Wen M."/>
            <person name="Mejri S."/>
            <person name="Dirks R."/>
            <person name="Jansen H."/>
            <person name="Henkel C."/>
            <person name="Chen W.J."/>
            <person name="Zahm M."/>
            <person name="Cabau C."/>
            <person name="Klopp C."/>
            <person name="Thompson A.W."/>
            <person name="Robinson-Rechavi M."/>
            <person name="Braasch I."/>
            <person name="Lecointre G."/>
            <person name="Bobe J."/>
            <person name="Postlethwait J.H."/>
            <person name="Berthelot C."/>
            <person name="Roest Crollius H."/>
            <person name="Guiguen Y."/>
        </authorList>
    </citation>
    <scope>NUCLEOTIDE SEQUENCE</scope>
    <source>
        <strain evidence="2">NC1722</strain>
    </source>
</reference>
<feature type="compositionally biased region" description="Polar residues" evidence="1">
    <location>
        <begin position="216"/>
        <end position="233"/>
    </location>
</feature>
<evidence type="ECO:0000313" key="3">
    <source>
        <dbReference type="Proteomes" id="UP001221898"/>
    </source>
</evidence>
<sequence>MTLGHSEVPWQRQFGPDSLLLTYENHASESESEAPSAAPPLRSGAQNHTLAGGVGAGVGAAAQRERPAAEQGGWRNSWRRVEAQLEVHAEVTEQRLQAVEQLGLEREAALQRKLTQEQHETNRVLAACKRQIQEIRREQQRAEHSNRVWIEFHQKRAYDNWMRVCSLERTLEEERRETGRLRQLVGVSVKLIEFQFSRGSPTCSDPDTDDSASHPHLNNGSPSGLATPLNNLRPDVSTSLIGRPIYALQ</sequence>
<feature type="region of interest" description="Disordered" evidence="1">
    <location>
        <begin position="21"/>
        <end position="75"/>
    </location>
</feature>
<proteinExistence type="predicted"/>
<accession>A0AAD7REL6</accession>
<name>A0AAD7REL6_9TELE</name>
<evidence type="ECO:0000256" key="1">
    <source>
        <dbReference type="SAM" id="MobiDB-lite"/>
    </source>
</evidence>
<protein>
    <submittedName>
        <fullName evidence="2">Uncharacterized protein</fullName>
    </submittedName>
</protein>
<dbReference type="EMBL" id="JAINUG010000310">
    <property type="protein sequence ID" value="KAJ8378792.1"/>
    <property type="molecule type" value="Genomic_DNA"/>
</dbReference>
<keyword evidence="3" id="KW-1185">Reference proteome</keyword>